<dbReference type="AlphaFoldDB" id="A0A3N1GEF8"/>
<dbReference type="InterPro" id="IPR012341">
    <property type="entry name" value="6hp_glycosidase-like_sf"/>
</dbReference>
<evidence type="ECO:0000313" key="3">
    <source>
        <dbReference type="Proteomes" id="UP000271683"/>
    </source>
</evidence>
<feature type="chain" id="PRO_5038546741" description="Glycosyl hydrolase family 76" evidence="1">
    <location>
        <begin position="27"/>
        <end position="409"/>
    </location>
</feature>
<organism evidence="2 3">
    <name type="scientific">Couchioplanes caeruleus</name>
    <dbReference type="NCBI Taxonomy" id="56438"/>
    <lineage>
        <taxon>Bacteria</taxon>
        <taxon>Bacillati</taxon>
        <taxon>Actinomycetota</taxon>
        <taxon>Actinomycetes</taxon>
        <taxon>Micromonosporales</taxon>
        <taxon>Micromonosporaceae</taxon>
        <taxon>Couchioplanes</taxon>
    </lineage>
</organism>
<dbReference type="OrthoDB" id="8880998at2"/>
<dbReference type="EMBL" id="RJKL01000001">
    <property type="protein sequence ID" value="ROP28585.1"/>
    <property type="molecule type" value="Genomic_DNA"/>
</dbReference>
<keyword evidence="1" id="KW-0732">Signal</keyword>
<evidence type="ECO:0000313" key="2">
    <source>
        <dbReference type="EMBL" id="ROP28585.1"/>
    </source>
</evidence>
<evidence type="ECO:0000256" key="1">
    <source>
        <dbReference type="SAM" id="SignalP"/>
    </source>
</evidence>
<dbReference type="Proteomes" id="UP000271683">
    <property type="component" value="Unassembled WGS sequence"/>
</dbReference>
<dbReference type="GO" id="GO:0005975">
    <property type="term" value="P:carbohydrate metabolic process"/>
    <property type="evidence" value="ECO:0007669"/>
    <property type="project" value="InterPro"/>
</dbReference>
<reference evidence="2 3" key="1">
    <citation type="submission" date="2018-11" db="EMBL/GenBank/DDBJ databases">
        <title>Sequencing the genomes of 1000 actinobacteria strains.</title>
        <authorList>
            <person name="Klenk H.-P."/>
        </authorList>
    </citation>
    <scope>NUCLEOTIDE SEQUENCE [LARGE SCALE GENOMIC DNA]</scope>
    <source>
        <strain evidence="2 3">DSM 43634</strain>
    </source>
</reference>
<accession>A0A3N1GEF8</accession>
<comment type="caution">
    <text evidence="2">The sequence shown here is derived from an EMBL/GenBank/DDBJ whole genome shotgun (WGS) entry which is preliminary data.</text>
</comment>
<dbReference type="RefSeq" id="WP_123678118.1">
    <property type="nucleotide sequence ID" value="NZ_RJKL01000001.1"/>
</dbReference>
<feature type="signal peptide" evidence="1">
    <location>
        <begin position="1"/>
        <end position="26"/>
    </location>
</feature>
<dbReference type="Gene3D" id="1.50.10.10">
    <property type="match status" value="1"/>
</dbReference>
<evidence type="ECO:0008006" key="4">
    <source>
        <dbReference type="Google" id="ProtNLM"/>
    </source>
</evidence>
<proteinExistence type="predicted"/>
<sequence length="409" mass="42921">MRLTSFRTRLTRGALAVAFAAGGLLAIGGPASPAAADGTDHAAAVADEAYWISLAQVPDGHGRASGAISVNIPAGGINGATDALVRPYLANLAIPGLVKGGPRYYPAARAYLTWYLNHVQWPDQYGVHGTVCDYRIDVTTDTEYLIDGNGEHSGTCFYDSSDGYAGTFLVAMRAYAEANPGDAGWVAQQAYLLDTIGNVIKATQQPDNLTWAKPDWPAKYLMDNVEAQQGLAALSWLMSNVVGNAYAGDHWAAEADRMAAAIQTHLYSPAAGMYGNDVGAVTTCAAGGRCPTWAGFYPTAEDQSNAVGQVWPILAGLGPAEQRQRLWAQFTAHWPEWTAACLPTASAAPCGGTPWAVLAHAAVVQGDLAGAKAYVANARGVWGAAGRPWPWTVADSGWLALAEDALVRG</sequence>
<gene>
    <name evidence="2" type="ORF">EDD30_1349</name>
</gene>
<dbReference type="SUPFAM" id="SSF48208">
    <property type="entry name" value="Six-hairpin glycosidases"/>
    <property type="match status" value="1"/>
</dbReference>
<protein>
    <recommendedName>
        <fullName evidence="4">Glycosyl hydrolase family 76</fullName>
    </recommendedName>
</protein>
<name>A0A3N1GEF8_9ACTN</name>
<dbReference type="InterPro" id="IPR008928">
    <property type="entry name" value="6-hairpin_glycosidase_sf"/>
</dbReference>